<feature type="compositionally biased region" description="Basic and acidic residues" evidence="1">
    <location>
        <begin position="264"/>
        <end position="278"/>
    </location>
</feature>
<dbReference type="Gene3D" id="3.90.660.10">
    <property type="match status" value="1"/>
</dbReference>
<dbReference type="InterPro" id="IPR002937">
    <property type="entry name" value="Amino_oxidase"/>
</dbReference>
<dbReference type="EMBL" id="FCQH01000007">
    <property type="protein sequence ID" value="CVK96194.1"/>
    <property type="molecule type" value="Genomic_DNA"/>
</dbReference>
<feature type="compositionally biased region" description="Acidic residues" evidence="1">
    <location>
        <begin position="312"/>
        <end position="322"/>
    </location>
</feature>
<dbReference type="GO" id="GO:0001716">
    <property type="term" value="F:L-amino-acid oxidase activity"/>
    <property type="evidence" value="ECO:0007669"/>
    <property type="project" value="TreeGrafter"/>
</dbReference>
<feature type="region of interest" description="Disordered" evidence="1">
    <location>
        <begin position="258"/>
        <end position="281"/>
    </location>
</feature>
<dbReference type="Gene3D" id="3.50.50.60">
    <property type="entry name" value="FAD/NAD(P)-binding domain"/>
    <property type="match status" value="1"/>
</dbReference>
<dbReference type="InterPro" id="IPR036188">
    <property type="entry name" value="FAD/NAD-bd_sf"/>
</dbReference>
<dbReference type="PANTHER" id="PTHR10742:SF342">
    <property type="entry name" value="AMINE OXIDASE"/>
    <property type="match status" value="1"/>
</dbReference>
<accession>A0A1L7TC61</accession>
<evidence type="ECO:0000256" key="1">
    <source>
        <dbReference type="SAM" id="MobiDB-lite"/>
    </source>
</evidence>
<evidence type="ECO:0000259" key="2">
    <source>
        <dbReference type="Pfam" id="PF01593"/>
    </source>
</evidence>
<keyword evidence="4" id="KW-1185">Reference proteome</keyword>
<feature type="region of interest" description="Disordered" evidence="1">
    <location>
        <begin position="304"/>
        <end position="327"/>
    </location>
</feature>
<dbReference type="VEuPathDB" id="FungiDB:FMAN_14047"/>
<proteinExistence type="predicted"/>
<sequence length="782" mass="88650">MSSQGNFTEVHQFTKSYKHMWARDVAKATMDYDLKGLIERLKESVPAEFDANDSIGSIREKTKESTGPGYIPEEQGKISVGIVGAGVAGLFAALLFDWLNGHEELKGKGLKISYDILEAAGAERLGGRLYTHHFSDEEHDYYDVGAMRFPNNTIMKRTFQLFHYIGITQESKPGLIPYYLKDQLDQCPAYFNDITTRGNVWDPKKEANDPYQVNEGLPPNGKIRPERLLKTDPSELVSEALKVFTKVAKEKFKAAIAEQEEEEKQGFKSVGKDGERRPRGPASQKLWDLLMKADHMSVRQFLGSGRPRQEGEEPEPPAEDEFPQGPGFNYNTIEYLETMTYGTGWYDQSLTECVLEELDFHTPDMDNNPATKDIQYWWCVDGGAQEIAKRMALKIKKRIEYNTKVRSIDAQVPLRRERKAGEYTAMKIKTTRTDPKTKKVETKDREYFAIFNSTTLGALQRMELSEAGLSWGTKQAIRALGYGASSKVGMKFRTAWWQTPPFNIAKGGVSRTDLPLRVCVYPSYNIKSNEGEDKWDPTKPAVLLCSYTWGQDAQRIGALCSNNTTQDDAELKRLIIHDLARLHARIEFPFEKLVTFLEDQYIDHHGYDWYRDQHMSGAFAYFGPGQFSNMWQEIIKPNALGQLYLVGEAASSHHAWIVGALESVVRAVYVMFQGLQNGNEKFEAYDIVLKLLRSGSDSDKNVSLPLKKDGDMPTGLPFHPLPEEMPTRQFWTTKDQELTASPEKEANEEHVDMTYGAALAVLSLIESFYELGVDKKDTYQAS</sequence>
<feature type="domain" description="Amine oxidase" evidence="2">
    <location>
        <begin position="104"/>
        <end position="668"/>
    </location>
</feature>
<comment type="caution">
    <text evidence="3">The sequence shown here is derived from an EMBL/GenBank/DDBJ whole genome shotgun (WGS) entry which is preliminary data.</text>
</comment>
<organism evidence="3 4">
    <name type="scientific">Fusarium mangiferae</name>
    <name type="common">Mango malformation disease fungus</name>
    <dbReference type="NCBI Taxonomy" id="192010"/>
    <lineage>
        <taxon>Eukaryota</taxon>
        <taxon>Fungi</taxon>
        <taxon>Dikarya</taxon>
        <taxon>Ascomycota</taxon>
        <taxon>Pezizomycotina</taxon>
        <taxon>Sordariomycetes</taxon>
        <taxon>Hypocreomycetidae</taxon>
        <taxon>Hypocreales</taxon>
        <taxon>Nectriaceae</taxon>
        <taxon>Fusarium</taxon>
        <taxon>Fusarium fujikuroi species complex</taxon>
    </lineage>
</organism>
<reference evidence="4" key="1">
    <citation type="journal article" date="2016" name="Genome Biol. Evol.">
        <title>Comparative 'omics' of the Fusarium fujikuroi species complex highlights differences in genetic potential and metabolite synthesis.</title>
        <authorList>
            <person name="Niehaus E.-M."/>
            <person name="Muensterkoetter M."/>
            <person name="Proctor R.H."/>
            <person name="Brown D.W."/>
            <person name="Sharon A."/>
            <person name="Idan Y."/>
            <person name="Oren-Young L."/>
            <person name="Sieber C.M."/>
            <person name="Novak O."/>
            <person name="Pencik A."/>
            <person name="Tarkowska D."/>
            <person name="Hromadova K."/>
            <person name="Freeman S."/>
            <person name="Maymon M."/>
            <person name="Elazar M."/>
            <person name="Youssef S.A."/>
            <person name="El-Shabrawy E.S.M."/>
            <person name="Shalaby A.B.A."/>
            <person name="Houterman P."/>
            <person name="Brock N.L."/>
            <person name="Burkhardt I."/>
            <person name="Tsavkelova E.A."/>
            <person name="Dickschat J.S."/>
            <person name="Galuszka P."/>
            <person name="Gueldener U."/>
            <person name="Tudzynski B."/>
        </authorList>
    </citation>
    <scope>NUCLEOTIDE SEQUENCE [LARGE SCALE GENOMIC DNA]</scope>
    <source>
        <strain evidence="4">MRC7560</strain>
    </source>
</reference>
<dbReference type="Pfam" id="PF01593">
    <property type="entry name" value="Amino_oxidase"/>
    <property type="match status" value="1"/>
</dbReference>
<protein>
    <submittedName>
        <fullName evidence="3">Related to L-amino-acid oxidase</fullName>
    </submittedName>
</protein>
<dbReference type="SUPFAM" id="SSF51905">
    <property type="entry name" value="FAD/NAD(P)-binding domain"/>
    <property type="match status" value="1"/>
</dbReference>
<dbReference type="GO" id="GO:0009063">
    <property type="term" value="P:amino acid catabolic process"/>
    <property type="evidence" value="ECO:0007669"/>
    <property type="project" value="TreeGrafter"/>
</dbReference>
<dbReference type="AlphaFoldDB" id="A0A1L7TC61"/>
<dbReference type="GeneID" id="65093296"/>
<dbReference type="Proteomes" id="UP000184255">
    <property type="component" value="Unassembled WGS sequence"/>
</dbReference>
<evidence type="ECO:0000313" key="4">
    <source>
        <dbReference type="Proteomes" id="UP000184255"/>
    </source>
</evidence>
<dbReference type="RefSeq" id="XP_041683941.1">
    <property type="nucleotide sequence ID" value="XM_041833593.1"/>
</dbReference>
<dbReference type="InterPro" id="IPR050281">
    <property type="entry name" value="Flavin_monoamine_oxidase"/>
</dbReference>
<gene>
    <name evidence="3" type="ORF">FMAN_14047</name>
</gene>
<dbReference type="Gene3D" id="1.10.10.1620">
    <property type="match status" value="1"/>
</dbReference>
<dbReference type="SUPFAM" id="SSF54373">
    <property type="entry name" value="FAD-linked reductases, C-terminal domain"/>
    <property type="match status" value="1"/>
</dbReference>
<name>A0A1L7TC61_FUSMA</name>
<feature type="region of interest" description="Disordered" evidence="1">
    <location>
        <begin position="202"/>
        <end position="226"/>
    </location>
</feature>
<evidence type="ECO:0000313" key="3">
    <source>
        <dbReference type="EMBL" id="CVK96194.1"/>
    </source>
</evidence>
<dbReference type="PANTHER" id="PTHR10742">
    <property type="entry name" value="FLAVIN MONOAMINE OXIDASE"/>
    <property type="match status" value="1"/>
</dbReference>